<evidence type="ECO:0000259" key="2">
    <source>
        <dbReference type="Pfam" id="PF04069"/>
    </source>
</evidence>
<protein>
    <submittedName>
        <fullName evidence="3">Osmoprotectant transport system substrate-binding protein</fullName>
    </submittedName>
</protein>
<evidence type="ECO:0000313" key="4">
    <source>
        <dbReference type="Proteomes" id="UP000294558"/>
    </source>
</evidence>
<dbReference type="EMBL" id="SOAU01000001">
    <property type="protein sequence ID" value="TDT14560.1"/>
    <property type="molecule type" value="Genomic_DNA"/>
</dbReference>
<proteinExistence type="predicted"/>
<dbReference type="OrthoDB" id="9781705at2"/>
<dbReference type="Gene3D" id="3.40.190.10">
    <property type="entry name" value="Periplasmic binding protein-like II"/>
    <property type="match status" value="1"/>
</dbReference>
<evidence type="ECO:0000313" key="3">
    <source>
        <dbReference type="EMBL" id="TDT14560.1"/>
    </source>
</evidence>
<gene>
    <name evidence="3" type="ORF">BDK89_0115</name>
</gene>
<dbReference type="RefSeq" id="WP_133867097.1">
    <property type="nucleotide sequence ID" value="NZ_SOAU01000001.1"/>
</dbReference>
<dbReference type="SUPFAM" id="SSF53850">
    <property type="entry name" value="Periplasmic binding protein-like II"/>
    <property type="match status" value="1"/>
</dbReference>
<dbReference type="PROSITE" id="PS51257">
    <property type="entry name" value="PROKAR_LIPOPROTEIN"/>
    <property type="match status" value="1"/>
</dbReference>
<dbReference type="GO" id="GO:0043190">
    <property type="term" value="C:ATP-binding cassette (ABC) transporter complex"/>
    <property type="evidence" value="ECO:0007669"/>
    <property type="project" value="InterPro"/>
</dbReference>
<keyword evidence="1" id="KW-0732">Signal</keyword>
<name>A0A4R7HUN0_9ACTN</name>
<evidence type="ECO:0000256" key="1">
    <source>
        <dbReference type="SAM" id="SignalP"/>
    </source>
</evidence>
<accession>A0A4R7HUN0</accession>
<organism evidence="3 4">
    <name type="scientific">Ilumatobacter fluminis</name>
    <dbReference type="NCBI Taxonomy" id="467091"/>
    <lineage>
        <taxon>Bacteria</taxon>
        <taxon>Bacillati</taxon>
        <taxon>Actinomycetota</taxon>
        <taxon>Acidimicrobiia</taxon>
        <taxon>Acidimicrobiales</taxon>
        <taxon>Ilumatobacteraceae</taxon>
        <taxon>Ilumatobacter</taxon>
    </lineage>
</organism>
<sequence length="316" mass="33890">MRRTRFIAALGAAALVATMSACGSDDAPDFSGLEVTVGSRDFTEQYVLSSILIEALDRYGATVTDATDTGDIATTRAALETGDIDAYWEYNSAALVEVFGEAGDSEADPGDLTDRAGELDAANGIEWVGRSSFSNTYGFALSPGLGAEHQPNRYDPDAFDLDDLAELLDDEPDLMVCVEDAFLERADGMTLFEDGTGYAIPDDRLVVVGSIDQVYPLVSGRGSGDCDVAEVFTTDPQIAEYDLDVVENNDVFLTYNASLTIRDEAYEQAPDQFDAVVDDILGALSTQRIIELNARAAAGEPLDQIAADFVTEFLDD</sequence>
<feature type="domain" description="ABC-type glycine betaine transport system substrate-binding" evidence="2">
    <location>
        <begin position="34"/>
        <end position="311"/>
    </location>
</feature>
<reference evidence="3 4" key="1">
    <citation type="submission" date="2019-03" db="EMBL/GenBank/DDBJ databases">
        <title>Sequencing the genomes of 1000 actinobacteria strains.</title>
        <authorList>
            <person name="Klenk H.-P."/>
        </authorList>
    </citation>
    <scope>NUCLEOTIDE SEQUENCE [LARGE SCALE GENOMIC DNA]</scope>
    <source>
        <strain evidence="3 4">DSM 18936</strain>
    </source>
</reference>
<dbReference type="Gene3D" id="3.40.190.120">
    <property type="entry name" value="Osmoprotection protein (prox), domain 2"/>
    <property type="match status" value="1"/>
</dbReference>
<feature type="signal peptide" evidence="1">
    <location>
        <begin position="1"/>
        <end position="23"/>
    </location>
</feature>
<dbReference type="Pfam" id="PF04069">
    <property type="entry name" value="OpuAC"/>
    <property type="match status" value="1"/>
</dbReference>
<keyword evidence="4" id="KW-1185">Reference proteome</keyword>
<dbReference type="InterPro" id="IPR007210">
    <property type="entry name" value="ABC_Gly_betaine_transp_sub-bd"/>
</dbReference>
<feature type="chain" id="PRO_5020226736" evidence="1">
    <location>
        <begin position="24"/>
        <end position="316"/>
    </location>
</feature>
<dbReference type="AlphaFoldDB" id="A0A4R7HUN0"/>
<comment type="caution">
    <text evidence="3">The sequence shown here is derived from an EMBL/GenBank/DDBJ whole genome shotgun (WGS) entry which is preliminary data.</text>
</comment>
<dbReference type="Proteomes" id="UP000294558">
    <property type="component" value="Unassembled WGS sequence"/>
</dbReference>
<dbReference type="GO" id="GO:0022857">
    <property type="term" value="F:transmembrane transporter activity"/>
    <property type="evidence" value="ECO:0007669"/>
    <property type="project" value="InterPro"/>
</dbReference>